<accession>A0A4V2ERW9</accession>
<name>A0A4V2ERW9_9PSEU</name>
<evidence type="ECO:0008006" key="4">
    <source>
        <dbReference type="Google" id="ProtNLM"/>
    </source>
</evidence>
<dbReference type="SUPFAM" id="SSF56112">
    <property type="entry name" value="Protein kinase-like (PK-like)"/>
    <property type="match status" value="1"/>
</dbReference>
<proteinExistence type="predicted"/>
<dbReference type="Proteomes" id="UP000294257">
    <property type="component" value="Unassembled WGS sequence"/>
</dbReference>
<reference evidence="2 3" key="1">
    <citation type="submission" date="2019-02" db="EMBL/GenBank/DDBJ databases">
        <title>Genomic Encyclopedia of Type Strains, Phase IV (KMG-IV): sequencing the most valuable type-strain genomes for metagenomic binning, comparative biology and taxonomic classification.</title>
        <authorList>
            <person name="Goeker M."/>
        </authorList>
    </citation>
    <scope>NUCLEOTIDE SEQUENCE [LARGE SCALE GENOMIC DNA]</scope>
    <source>
        <strain evidence="2 3">DSM 101727</strain>
    </source>
</reference>
<sequence length="408" mass="43899">MDIAADPPDVTGESNPDGADDLSPEVFEAVATAEAVLKARFGARIALSEPDDLGGSVRSVVARVRVASSPFALPRTLVVKRYVAPTDQPCDSFVREAVSYQLFTALSAEDRMCPELFAHSTDTRLLVLEDLGRAPTLADKLLGNDSRAAERSLLSWARSLGRLHATTAGREADFDALLRRLDVVSSKDPLTVEGRAALTGLPELLESALGVSASSGALDAAERARGLLTASRHRAFSPSDSCPDNNLITSRGVRFLDFEGGCVRNIMLDAAYLRVPFPSCWCSFALPSGMTEAMLAAWRAEVRSMWPDLDEDPVLMPKLLDAQLFWVWLATWNYLPSATEGAVGAIGVRHASPVLPSRGAVLAGRWRRLAEDAALAGVDAVAEHAEAVVAGLERRFGEMDLPLYPAFR</sequence>
<gene>
    <name evidence="2" type="ORF">EV193_109114</name>
</gene>
<evidence type="ECO:0000313" key="3">
    <source>
        <dbReference type="Proteomes" id="UP000294257"/>
    </source>
</evidence>
<comment type="caution">
    <text evidence="2">The sequence shown here is derived from an EMBL/GenBank/DDBJ whole genome shotgun (WGS) entry which is preliminary data.</text>
</comment>
<dbReference type="InterPro" id="IPR011009">
    <property type="entry name" value="Kinase-like_dom_sf"/>
</dbReference>
<evidence type="ECO:0000313" key="2">
    <source>
        <dbReference type="EMBL" id="RZS34327.1"/>
    </source>
</evidence>
<keyword evidence="3" id="KW-1185">Reference proteome</keyword>
<evidence type="ECO:0000256" key="1">
    <source>
        <dbReference type="SAM" id="MobiDB-lite"/>
    </source>
</evidence>
<protein>
    <recommendedName>
        <fullName evidence="4">Phosphotransferase family enzyme</fullName>
    </recommendedName>
</protein>
<organism evidence="2 3">
    <name type="scientific">Herbihabitans rhizosphaerae</name>
    <dbReference type="NCBI Taxonomy" id="1872711"/>
    <lineage>
        <taxon>Bacteria</taxon>
        <taxon>Bacillati</taxon>
        <taxon>Actinomycetota</taxon>
        <taxon>Actinomycetes</taxon>
        <taxon>Pseudonocardiales</taxon>
        <taxon>Pseudonocardiaceae</taxon>
        <taxon>Herbihabitans</taxon>
    </lineage>
</organism>
<dbReference type="EMBL" id="SGWQ01000009">
    <property type="protein sequence ID" value="RZS34327.1"/>
    <property type="molecule type" value="Genomic_DNA"/>
</dbReference>
<feature type="region of interest" description="Disordered" evidence="1">
    <location>
        <begin position="1"/>
        <end position="22"/>
    </location>
</feature>
<dbReference type="AlphaFoldDB" id="A0A4V2ERW9"/>